<sequence length="225" mass="25707">MRDCSSKIQNICYDPSSQVCKQLDNSSLYGYCVNNGNCQQIDINQFIGRDTNFNCLTSLQQLNLGQTIQYCFNDPQSICQKSDQTSCVKYQDNYQIYLGYISGTGFCAQQNQKTSNIQLQQITNLNPNFCQDENFQIVQIQIPYVGRETNYSKCLKVNSQANSLIEFCISGYCIWNNTCQQIGFDKINISKLSNLQCAPQQQPGAIECGYRYLNVCMLNQMCYCF</sequence>
<dbReference type="HOGENOM" id="CLU_002725_0_0_1"/>
<dbReference type="AlphaFoldDB" id="Q22BZ8"/>
<dbReference type="RefSeq" id="XP_001030474.2">
    <property type="nucleotide sequence ID" value="XM_001030474.2"/>
</dbReference>
<accession>Q22BZ8</accession>
<evidence type="ECO:0000313" key="2">
    <source>
        <dbReference type="Proteomes" id="UP000009168"/>
    </source>
</evidence>
<keyword evidence="2" id="KW-1185">Reference proteome</keyword>
<proteinExistence type="predicted"/>
<dbReference type="GeneID" id="7842607"/>
<name>Q22BZ8_TETTS</name>
<dbReference type="eggNOG" id="ENOG502RY9I">
    <property type="taxonomic scope" value="Eukaryota"/>
</dbReference>
<dbReference type="EMBL" id="GG662684">
    <property type="protein sequence ID" value="EAR82811.2"/>
    <property type="molecule type" value="Genomic_DNA"/>
</dbReference>
<protein>
    <submittedName>
        <fullName evidence="1">Uncharacterized protein</fullName>
    </submittedName>
</protein>
<gene>
    <name evidence="1" type="ORF">TTHERM_01081710</name>
</gene>
<evidence type="ECO:0000313" key="1">
    <source>
        <dbReference type="EMBL" id="EAR82811.2"/>
    </source>
</evidence>
<reference evidence="2" key="1">
    <citation type="journal article" date="2006" name="PLoS Biol.">
        <title>Macronuclear genome sequence of the ciliate Tetrahymena thermophila, a model eukaryote.</title>
        <authorList>
            <person name="Eisen J.A."/>
            <person name="Coyne R.S."/>
            <person name="Wu M."/>
            <person name="Wu D."/>
            <person name="Thiagarajan M."/>
            <person name="Wortman J.R."/>
            <person name="Badger J.H."/>
            <person name="Ren Q."/>
            <person name="Amedeo P."/>
            <person name="Jones K.M."/>
            <person name="Tallon L.J."/>
            <person name="Delcher A.L."/>
            <person name="Salzberg S.L."/>
            <person name="Silva J.C."/>
            <person name="Haas B.J."/>
            <person name="Majoros W.H."/>
            <person name="Farzad M."/>
            <person name="Carlton J.M."/>
            <person name="Smith R.K. Jr."/>
            <person name="Garg J."/>
            <person name="Pearlman R.E."/>
            <person name="Karrer K.M."/>
            <person name="Sun L."/>
            <person name="Manning G."/>
            <person name="Elde N.C."/>
            <person name="Turkewitz A.P."/>
            <person name="Asai D.J."/>
            <person name="Wilkes D.E."/>
            <person name="Wang Y."/>
            <person name="Cai H."/>
            <person name="Collins K."/>
            <person name="Stewart B.A."/>
            <person name="Lee S.R."/>
            <person name="Wilamowska K."/>
            <person name="Weinberg Z."/>
            <person name="Ruzzo W.L."/>
            <person name="Wloga D."/>
            <person name="Gaertig J."/>
            <person name="Frankel J."/>
            <person name="Tsao C.-C."/>
            <person name="Gorovsky M.A."/>
            <person name="Keeling P.J."/>
            <person name="Waller R.F."/>
            <person name="Patron N.J."/>
            <person name="Cherry J.M."/>
            <person name="Stover N.A."/>
            <person name="Krieger C.J."/>
            <person name="del Toro C."/>
            <person name="Ryder H.F."/>
            <person name="Williamson S.C."/>
            <person name="Barbeau R.A."/>
            <person name="Hamilton E.P."/>
            <person name="Orias E."/>
        </authorList>
    </citation>
    <scope>NUCLEOTIDE SEQUENCE [LARGE SCALE GENOMIC DNA]</scope>
    <source>
        <strain evidence="2">SB210</strain>
    </source>
</reference>
<organism evidence="1 2">
    <name type="scientific">Tetrahymena thermophila (strain SB210)</name>
    <dbReference type="NCBI Taxonomy" id="312017"/>
    <lineage>
        <taxon>Eukaryota</taxon>
        <taxon>Sar</taxon>
        <taxon>Alveolata</taxon>
        <taxon>Ciliophora</taxon>
        <taxon>Intramacronucleata</taxon>
        <taxon>Oligohymenophorea</taxon>
        <taxon>Hymenostomatida</taxon>
        <taxon>Tetrahymenina</taxon>
        <taxon>Tetrahymenidae</taxon>
        <taxon>Tetrahymena</taxon>
    </lineage>
</organism>
<dbReference type="KEGG" id="tet:TTHERM_01081710"/>
<dbReference type="Proteomes" id="UP000009168">
    <property type="component" value="Unassembled WGS sequence"/>
</dbReference>
<dbReference type="InParanoid" id="Q22BZ8"/>